<dbReference type="EMBL" id="SDEE01000526">
    <property type="protein sequence ID" value="RXW15663.1"/>
    <property type="molecule type" value="Genomic_DNA"/>
</dbReference>
<protein>
    <recommendedName>
        <fullName evidence="1">DUF6593 domain-containing protein</fullName>
    </recommendedName>
</protein>
<keyword evidence="3" id="KW-1185">Reference proteome</keyword>
<evidence type="ECO:0000259" key="1">
    <source>
        <dbReference type="Pfam" id="PF20236"/>
    </source>
</evidence>
<sequence length="185" mass="21269">MQATRYYQPYFLEDRTGRLSGSEFVDIHDRVRLAYRCTRRDARGTQYCIFELSSPRDDAYTRPVIALEFGPNNELGTITFGGAYTGLDMYLPKVTPGGTTRHRTFTGHNGQRYKWSYRTHEDHEWTCVDDADNVVAFYNLKIPGEPPYPNSSGCMLTVEELYGDMSCEFLATCLLMRHIVTYGIQ</sequence>
<name>A0A4Q2D810_9AGAR</name>
<organism evidence="2 3">
    <name type="scientific">Candolleomyces aberdarensis</name>
    <dbReference type="NCBI Taxonomy" id="2316362"/>
    <lineage>
        <taxon>Eukaryota</taxon>
        <taxon>Fungi</taxon>
        <taxon>Dikarya</taxon>
        <taxon>Basidiomycota</taxon>
        <taxon>Agaricomycotina</taxon>
        <taxon>Agaricomycetes</taxon>
        <taxon>Agaricomycetidae</taxon>
        <taxon>Agaricales</taxon>
        <taxon>Agaricineae</taxon>
        <taxon>Psathyrellaceae</taxon>
        <taxon>Candolleomyces</taxon>
    </lineage>
</organism>
<dbReference type="AlphaFoldDB" id="A0A4Q2D810"/>
<dbReference type="InterPro" id="IPR046528">
    <property type="entry name" value="DUF6593"/>
</dbReference>
<feature type="domain" description="DUF6593" evidence="1">
    <location>
        <begin position="62"/>
        <end position="176"/>
    </location>
</feature>
<evidence type="ECO:0000313" key="3">
    <source>
        <dbReference type="Proteomes" id="UP000290288"/>
    </source>
</evidence>
<evidence type="ECO:0000313" key="2">
    <source>
        <dbReference type="EMBL" id="RXW15663.1"/>
    </source>
</evidence>
<dbReference type="Proteomes" id="UP000290288">
    <property type="component" value="Unassembled WGS sequence"/>
</dbReference>
<comment type="caution">
    <text evidence="2">The sequence shown here is derived from an EMBL/GenBank/DDBJ whole genome shotgun (WGS) entry which is preliminary data.</text>
</comment>
<gene>
    <name evidence="2" type="ORF">EST38_g10192</name>
</gene>
<dbReference type="OrthoDB" id="3242031at2759"/>
<proteinExistence type="predicted"/>
<reference evidence="2 3" key="1">
    <citation type="submission" date="2019-01" db="EMBL/GenBank/DDBJ databases">
        <title>Draft genome sequence of Psathyrella aberdarensis IHI B618.</title>
        <authorList>
            <person name="Buettner E."/>
            <person name="Kellner H."/>
        </authorList>
    </citation>
    <scope>NUCLEOTIDE SEQUENCE [LARGE SCALE GENOMIC DNA]</scope>
    <source>
        <strain evidence="2 3">IHI B618</strain>
    </source>
</reference>
<accession>A0A4Q2D810</accession>
<dbReference type="Pfam" id="PF20236">
    <property type="entry name" value="DUF6593"/>
    <property type="match status" value="1"/>
</dbReference>